<gene>
    <name evidence="2" type="ORF">K8V56_02955</name>
</gene>
<dbReference type="PROSITE" id="PS51186">
    <property type="entry name" value="GNAT"/>
    <property type="match status" value="2"/>
</dbReference>
<feature type="domain" description="N-acetyltransferase" evidence="1">
    <location>
        <begin position="119"/>
        <end position="265"/>
    </location>
</feature>
<accession>A0A921FX92</accession>
<dbReference type="Gene3D" id="3.40.630.30">
    <property type="match status" value="2"/>
</dbReference>
<dbReference type="GO" id="GO:0016747">
    <property type="term" value="F:acyltransferase activity, transferring groups other than amino-acyl groups"/>
    <property type="evidence" value="ECO:0007669"/>
    <property type="project" value="InterPro"/>
</dbReference>
<feature type="non-terminal residue" evidence="2">
    <location>
        <position position="1"/>
    </location>
</feature>
<evidence type="ECO:0000313" key="3">
    <source>
        <dbReference type="Proteomes" id="UP000698173"/>
    </source>
</evidence>
<sequence>VDEQDRVIGFVVAKRWQEKIDVKMDTKKGWIQVLLVDSAYQGKGIGTTLLEQAEEQLKGNGVEEMQLGGDPFHYFSGIPDQYKDAQKLAEKHGYTKRVDTYDLINHLDKKYDLPVDNSVAFTILKKAEQEELISFLERCFPGRWVYETMKYFEMNGDGREFVVVKKKGQIIGFCRINDSHSPFIAQNVYWSPLFEQKVGGIGPLGIDANEQKQGYGLAIVQAAMAYLQERNIETIIIDWTILVDFYKKLDFNPWKIYGVYLKDLK</sequence>
<reference evidence="2" key="2">
    <citation type="submission" date="2021-09" db="EMBL/GenBank/DDBJ databases">
        <authorList>
            <person name="Gilroy R."/>
        </authorList>
    </citation>
    <scope>NUCLEOTIDE SEQUENCE</scope>
    <source>
        <strain evidence="2">CHK171-7178</strain>
    </source>
</reference>
<evidence type="ECO:0000259" key="1">
    <source>
        <dbReference type="PROSITE" id="PS51186"/>
    </source>
</evidence>
<dbReference type="InterPro" id="IPR050276">
    <property type="entry name" value="MshD_Acetyltransferase"/>
</dbReference>
<dbReference type="InterPro" id="IPR016181">
    <property type="entry name" value="Acyl_CoA_acyltransferase"/>
</dbReference>
<dbReference type="EMBL" id="DYWT01000050">
    <property type="protein sequence ID" value="HJF30724.1"/>
    <property type="molecule type" value="Genomic_DNA"/>
</dbReference>
<dbReference type="Proteomes" id="UP000698173">
    <property type="component" value="Unassembled WGS sequence"/>
</dbReference>
<evidence type="ECO:0000313" key="2">
    <source>
        <dbReference type="EMBL" id="HJF30724.1"/>
    </source>
</evidence>
<comment type="caution">
    <text evidence="2">The sequence shown here is derived from an EMBL/GenBank/DDBJ whole genome shotgun (WGS) entry which is preliminary data.</text>
</comment>
<protein>
    <submittedName>
        <fullName evidence="2">GNAT family N-acetyltransferase</fullName>
    </submittedName>
</protein>
<dbReference type="Pfam" id="PF00583">
    <property type="entry name" value="Acetyltransf_1"/>
    <property type="match status" value="2"/>
</dbReference>
<dbReference type="CDD" id="cd04301">
    <property type="entry name" value="NAT_SF"/>
    <property type="match status" value="2"/>
</dbReference>
<dbReference type="AlphaFoldDB" id="A0A921FX92"/>
<feature type="domain" description="N-acetyltransferase" evidence="1">
    <location>
        <begin position="1"/>
        <end position="114"/>
    </location>
</feature>
<organism evidence="2 3">
    <name type="scientific">Sporosarcina psychrophila</name>
    <name type="common">Bacillus psychrophilus</name>
    <dbReference type="NCBI Taxonomy" id="1476"/>
    <lineage>
        <taxon>Bacteria</taxon>
        <taxon>Bacillati</taxon>
        <taxon>Bacillota</taxon>
        <taxon>Bacilli</taxon>
        <taxon>Bacillales</taxon>
        <taxon>Caryophanaceae</taxon>
        <taxon>Sporosarcina</taxon>
    </lineage>
</organism>
<dbReference type="InterPro" id="IPR000182">
    <property type="entry name" value="GNAT_dom"/>
</dbReference>
<name>A0A921FX92_SPOPS</name>
<dbReference type="PANTHER" id="PTHR43617">
    <property type="entry name" value="L-AMINO ACID N-ACETYLTRANSFERASE"/>
    <property type="match status" value="1"/>
</dbReference>
<dbReference type="SUPFAM" id="SSF55729">
    <property type="entry name" value="Acyl-CoA N-acyltransferases (Nat)"/>
    <property type="match status" value="2"/>
</dbReference>
<reference evidence="2" key="1">
    <citation type="journal article" date="2021" name="PeerJ">
        <title>Extensive microbial diversity within the chicken gut microbiome revealed by metagenomics and culture.</title>
        <authorList>
            <person name="Gilroy R."/>
            <person name="Ravi A."/>
            <person name="Getino M."/>
            <person name="Pursley I."/>
            <person name="Horton D.L."/>
            <person name="Alikhan N.F."/>
            <person name="Baker D."/>
            <person name="Gharbi K."/>
            <person name="Hall N."/>
            <person name="Watson M."/>
            <person name="Adriaenssens E.M."/>
            <person name="Foster-Nyarko E."/>
            <person name="Jarju S."/>
            <person name="Secka A."/>
            <person name="Antonio M."/>
            <person name="Oren A."/>
            <person name="Chaudhuri R.R."/>
            <person name="La Ragione R."/>
            <person name="Hildebrand F."/>
            <person name="Pallen M.J."/>
        </authorList>
    </citation>
    <scope>NUCLEOTIDE SEQUENCE</scope>
    <source>
        <strain evidence="2">CHK171-7178</strain>
    </source>
</reference>
<proteinExistence type="predicted"/>